<reference evidence="2 3" key="1">
    <citation type="submission" date="2017-04" db="EMBL/GenBank/DDBJ databases">
        <authorList>
            <person name="Afonso C.L."/>
            <person name="Miller P.J."/>
            <person name="Scott M.A."/>
            <person name="Spackman E."/>
            <person name="Goraichik I."/>
            <person name="Dimitrov K.M."/>
            <person name="Suarez D.L."/>
            <person name="Swayne D.E."/>
        </authorList>
    </citation>
    <scope>NUCLEOTIDE SEQUENCE [LARGE SCALE GENOMIC DNA]</scope>
    <source>
        <strain evidence="2 3">DSM 26133</strain>
    </source>
</reference>
<dbReference type="OrthoDB" id="195456at2"/>
<dbReference type="RefSeq" id="WP_084371796.1">
    <property type="nucleotide sequence ID" value="NZ_FWYF01000001.1"/>
</dbReference>
<feature type="chain" id="PRO_5010706063" description="DUF2911 domain-containing protein" evidence="1">
    <location>
        <begin position="26"/>
        <end position="171"/>
    </location>
</feature>
<organism evidence="2 3">
    <name type="scientific">Reichenbachiella faecimaris</name>
    <dbReference type="NCBI Taxonomy" id="692418"/>
    <lineage>
        <taxon>Bacteria</taxon>
        <taxon>Pseudomonadati</taxon>
        <taxon>Bacteroidota</taxon>
        <taxon>Cytophagia</taxon>
        <taxon>Cytophagales</taxon>
        <taxon>Reichenbachiellaceae</taxon>
        <taxon>Reichenbachiella</taxon>
    </lineage>
</organism>
<dbReference type="STRING" id="692418.SAMN04488029_1482"/>
<keyword evidence="1" id="KW-0732">Signal</keyword>
<dbReference type="Proteomes" id="UP000192472">
    <property type="component" value="Unassembled WGS sequence"/>
</dbReference>
<gene>
    <name evidence="2" type="ORF">SAMN04488029_1482</name>
</gene>
<dbReference type="Pfam" id="PF11138">
    <property type="entry name" value="DUF2911"/>
    <property type="match status" value="1"/>
</dbReference>
<proteinExistence type="predicted"/>
<keyword evidence="3" id="KW-1185">Reference proteome</keyword>
<dbReference type="InterPro" id="IPR021314">
    <property type="entry name" value="DUF2911"/>
</dbReference>
<feature type="signal peptide" evidence="1">
    <location>
        <begin position="1"/>
        <end position="25"/>
    </location>
</feature>
<protein>
    <recommendedName>
        <fullName evidence="4">DUF2911 domain-containing protein</fullName>
    </recommendedName>
</protein>
<dbReference type="PROSITE" id="PS51257">
    <property type="entry name" value="PROKAR_LIPOPROTEIN"/>
    <property type="match status" value="1"/>
</dbReference>
<evidence type="ECO:0000313" key="2">
    <source>
        <dbReference type="EMBL" id="SMD33117.1"/>
    </source>
</evidence>
<evidence type="ECO:0000256" key="1">
    <source>
        <dbReference type="SAM" id="SignalP"/>
    </source>
</evidence>
<accession>A0A1W2G8X0</accession>
<name>A0A1W2G8X0_REIFA</name>
<evidence type="ECO:0000313" key="3">
    <source>
        <dbReference type="Proteomes" id="UP000192472"/>
    </source>
</evidence>
<evidence type="ECO:0008006" key="4">
    <source>
        <dbReference type="Google" id="ProtNLM"/>
    </source>
</evidence>
<dbReference type="EMBL" id="FWYF01000001">
    <property type="protein sequence ID" value="SMD33117.1"/>
    <property type="molecule type" value="Genomic_DNA"/>
</dbReference>
<dbReference type="AlphaFoldDB" id="A0A1W2G8X0"/>
<sequence>MKKNLTIIAASFFMACLLTGTSLYAQQKASPPKVSKASVNGNDITINYSSPSKKGRVIFGGLEPMGKVWRTGANEATTIELSKDAKIGSLDMKAGKYALFTIPNETEWIIIINSEPKQWGAFKYDKSKDVGRFNVPVINLDEVVERFAIEVNEAGTVSIAWDQTKVEFMIK</sequence>